<sequence length="90" mass="10857">MDSLLYFLTNEWNFHAQNLKQLERQLNPEEKENLYLDLRGFSVNEMARTLPEGAPFYEWEIDPKRIAERKRVTHLMNKQRYSAVSKEARI</sequence>
<keyword evidence="2" id="KW-1185">Reference proteome</keyword>
<accession>A0AAV4MDN0</accession>
<name>A0AAV4MDN0_CAEEX</name>
<dbReference type="Proteomes" id="UP001054945">
    <property type="component" value="Unassembled WGS sequence"/>
</dbReference>
<dbReference type="AlphaFoldDB" id="A0AAV4MDN0"/>
<evidence type="ECO:0000313" key="1">
    <source>
        <dbReference type="EMBL" id="GIX68924.1"/>
    </source>
</evidence>
<gene>
    <name evidence="1" type="ORF">CEXT_109611</name>
</gene>
<reference evidence="1 2" key="1">
    <citation type="submission" date="2021-06" db="EMBL/GenBank/DDBJ databases">
        <title>Caerostris extrusa draft genome.</title>
        <authorList>
            <person name="Kono N."/>
            <person name="Arakawa K."/>
        </authorList>
    </citation>
    <scope>NUCLEOTIDE SEQUENCE [LARGE SCALE GENOMIC DNA]</scope>
</reference>
<organism evidence="1 2">
    <name type="scientific">Caerostris extrusa</name>
    <name type="common">Bark spider</name>
    <name type="synonym">Caerostris bankana</name>
    <dbReference type="NCBI Taxonomy" id="172846"/>
    <lineage>
        <taxon>Eukaryota</taxon>
        <taxon>Metazoa</taxon>
        <taxon>Ecdysozoa</taxon>
        <taxon>Arthropoda</taxon>
        <taxon>Chelicerata</taxon>
        <taxon>Arachnida</taxon>
        <taxon>Araneae</taxon>
        <taxon>Araneomorphae</taxon>
        <taxon>Entelegynae</taxon>
        <taxon>Araneoidea</taxon>
        <taxon>Araneidae</taxon>
        <taxon>Caerostris</taxon>
    </lineage>
</organism>
<comment type="caution">
    <text evidence="1">The sequence shown here is derived from an EMBL/GenBank/DDBJ whole genome shotgun (WGS) entry which is preliminary data.</text>
</comment>
<dbReference type="EMBL" id="BPLR01019535">
    <property type="protein sequence ID" value="GIX68924.1"/>
    <property type="molecule type" value="Genomic_DNA"/>
</dbReference>
<evidence type="ECO:0000313" key="2">
    <source>
        <dbReference type="Proteomes" id="UP001054945"/>
    </source>
</evidence>
<protein>
    <submittedName>
        <fullName evidence="1">Uncharacterized protein</fullName>
    </submittedName>
</protein>
<proteinExistence type="predicted"/>